<dbReference type="AlphaFoldDB" id="A0ABD2ZM73"/>
<evidence type="ECO:0000313" key="1">
    <source>
        <dbReference type="EMBL" id="KAL3519532.1"/>
    </source>
</evidence>
<keyword evidence="2" id="KW-1185">Reference proteome</keyword>
<accession>A0ABD2ZM73</accession>
<protein>
    <submittedName>
        <fullName evidence="1">Uncharacterized protein</fullName>
    </submittedName>
</protein>
<dbReference type="Proteomes" id="UP001630127">
    <property type="component" value="Unassembled WGS sequence"/>
</dbReference>
<dbReference type="EMBL" id="JBJUIK010000008">
    <property type="protein sequence ID" value="KAL3519532.1"/>
    <property type="molecule type" value="Genomic_DNA"/>
</dbReference>
<reference evidence="1 2" key="1">
    <citation type="submission" date="2024-11" db="EMBL/GenBank/DDBJ databases">
        <title>A near-complete genome assembly of Cinchona calisaya.</title>
        <authorList>
            <person name="Lian D.C."/>
            <person name="Zhao X.W."/>
            <person name="Wei L."/>
        </authorList>
    </citation>
    <scope>NUCLEOTIDE SEQUENCE [LARGE SCALE GENOMIC DNA]</scope>
    <source>
        <tissue evidence="1">Nenye</tissue>
    </source>
</reference>
<proteinExistence type="predicted"/>
<evidence type="ECO:0000313" key="2">
    <source>
        <dbReference type="Proteomes" id="UP001630127"/>
    </source>
</evidence>
<gene>
    <name evidence="1" type="ORF">ACH5RR_017681</name>
</gene>
<comment type="caution">
    <text evidence="1">The sequence shown here is derived from an EMBL/GenBank/DDBJ whole genome shotgun (WGS) entry which is preliminary data.</text>
</comment>
<organism evidence="1 2">
    <name type="scientific">Cinchona calisaya</name>
    <dbReference type="NCBI Taxonomy" id="153742"/>
    <lineage>
        <taxon>Eukaryota</taxon>
        <taxon>Viridiplantae</taxon>
        <taxon>Streptophyta</taxon>
        <taxon>Embryophyta</taxon>
        <taxon>Tracheophyta</taxon>
        <taxon>Spermatophyta</taxon>
        <taxon>Magnoliopsida</taxon>
        <taxon>eudicotyledons</taxon>
        <taxon>Gunneridae</taxon>
        <taxon>Pentapetalae</taxon>
        <taxon>asterids</taxon>
        <taxon>lamiids</taxon>
        <taxon>Gentianales</taxon>
        <taxon>Rubiaceae</taxon>
        <taxon>Cinchonoideae</taxon>
        <taxon>Cinchoneae</taxon>
        <taxon>Cinchona</taxon>
    </lineage>
</organism>
<sequence length="102" mass="11646">MAREIFEYDSHLWSEDEIIENRKDLPSDIFFIEIRYRKASMLVQYGAGADVVYDELAGLEVPDYYIMVIIEAAYSFAKAMIADPCNFGREVLPMIIGVAALK</sequence>
<name>A0ABD2ZM73_9GENT</name>